<dbReference type="RefSeq" id="WP_211547403.1">
    <property type="nucleotide sequence ID" value="NZ_JAGTUF010000005.1"/>
</dbReference>
<organism evidence="4 5">
    <name type="scientific">Magnetospirillum sulfuroxidans</name>
    <dbReference type="NCBI Taxonomy" id="611300"/>
    <lineage>
        <taxon>Bacteria</taxon>
        <taxon>Pseudomonadati</taxon>
        <taxon>Pseudomonadota</taxon>
        <taxon>Alphaproteobacteria</taxon>
        <taxon>Rhodospirillales</taxon>
        <taxon>Rhodospirillaceae</taxon>
        <taxon>Magnetospirillum</taxon>
    </lineage>
</organism>
<dbReference type="Gene3D" id="1.10.443.10">
    <property type="entry name" value="Intergrase catalytic core"/>
    <property type="match status" value="1"/>
</dbReference>
<evidence type="ECO:0008006" key="6">
    <source>
        <dbReference type="Google" id="ProtNLM"/>
    </source>
</evidence>
<keyword evidence="5" id="KW-1185">Reference proteome</keyword>
<proteinExistence type="inferred from homology"/>
<dbReference type="InterPro" id="IPR013762">
    <property type="entry name" value="Integrase-like_cat_sf"/>
</dbReference>
<dbReference type="Proteomes" id="UP000680714">
    <property type="component" value="Unassembled WGS sequence"/>
</dbReference>
<dbReference type="InterPro" id="IPR050808">
    <property type="entry name" value="Phage_Integrase"/>
</dbReference>
<accession>A0ABS5IAX1</accession>
<dbReference type="SUPFAM" id="SSF56349">
    <property type="entry name" value="DNA breaking-rejoining enzymes"/>
    <property type="match status" value="1"/>
</dbReference>
<evidence type="ECO:0000313" key="5">
    <source>
        <dbReference type="Proteomes" id="UP000680714"/>
    </source>
</evidence>
<gene>
    <name evidence="4" type="ORF">KEC16_07405</name>
</gene>
<protein>
    <recommendedName>
        <fullName evidence="6">Phage integrase family protein</fullName>
    </recommendedName>
</protein>
<evidence type="ECO:0000256" key="1">
    <source>
        <dbReference type="ARBA" id="ARBA00008857"/>
    </source>
</evidence>
<evidence type="ECO:0000256" key="2">
    <source>
        <dbReference type="ARBA" id="ARBA00022908"/>
    </source>
</evidence>
<sequence>MPRLAARKVITAAMVDRLKPAPKGSRTEHWDAMVPGFGLRVTDAGGKWTAWEIPSMRTKNSRPHVVPLSPLAAKIIAGRPEIGEAGLLFSATGTTPASGFSRAKRRIDKHINEARKKAEQKPMPDWDLHDLRRTMVTMMNEKLGIAPDLPWEISSSLK</sequence>
<dbReference type="PANTHER" id="PTHR30629">
    <property type="entry name" value="PROPHAGE INTEGRASE"/>
    <property type="match status" value="1"/>
</dbReference>
<dbReference type="PANTHER" id="PTHR30629:SF2">
    <property type="entry name" value="PROPHAGE INTEGRASE INTS-RELATED"/>
    <property type="match status" value="1"/>
</dbReference>
<dbReference type="InterPro" id="IPR011010">
    <property type="entry name" value="DNA_brk_join_enz"/>
</dbReference>
<comment type="similarity">
    <text evidence="1">Belongs to the 'phage' integrase family.</text>
</comment>
<keyword evidence="3" id="KW-0233">DNA recombination</keyword>
<dbReference type="EMBL" id="JAGTUF010000005">
    <property type="protein sequence ID" value="MBR9971535.1"/>
    <property type="molecule type" value="Genomic_DNA"/>
</dbReference>
<reference evidence="4 5" key="1">
    <citation type="submission" date="2021-04" db="EMBL/GenBank/DDBJ databases">
        <title>Magnetospirillum sulfuroxidans sp. nov., a facultative chemolithoautotrophic sulfur-oxidizing alphaproteobacterium isolated from freshwater sediment and proposals for Paramagetospirillum gen. nov., and Magnetospirillaceae fam. nov.</title>
        <authorList>
            <person name="Koziaeva V."/>
            <person name="Geelhoed J.S."/>
            <person name="Sorokin D.Y."/>
            <person name="Grouzdev D.S."/>
        </authorList>
    </citation>
    <scope>NUCLEOTIDE SEQUENCE [LARGE SCALE GENOMIC DNA]</scope>
    <source>
        <strain evidence="4 5">J10</strain>
    </source>
</reference>
<comment type="caution">
    <text evidence="4">The sequence shown here is derived from an EMBL/GenBank/DDBJ whole genome shotgun (WGS) entry which is preliminary data.</text>
</comment>
<evidence type="ECO:0000313" key="4">
    <source>
        <dbReference type="EMBL" id="MBR9971535.1"/>
    </source>
</evidence>
<name>A0ABS5IAX1_9PROT</name>
<keyword evidence="2" id="KW-0229">DNA integration</keyword>
<evidence type="ECO:0000256" key="3">
    <source>
        <dbReference type="ARBA" id="ARBA00023172"/>
    </source>
</evidence>